<dbReference type="GO" id="GO:0005886">
    <property type="term" value="C:plasma membrane"/>
    <property type="evidence" value="ECO:0007669"/>
    <property type="project" value="TreeGrafter"/>
</dbReference>
<evidence type="ECO:0000256" key="4">
    <source>
        <dbReference type="ARBA" id="ARBA00038388"/>
    </source>
</evidence>
<dbReference type="EMBL" id="AM746676">
    <property type="protein sequence ID" value="CAN97396.1"/>
    <property type="molecule type" value="Genomic_DNA"/>
</dbReference>
<comment type="similarity">
    <text evidence="4">Belongs to the ABC transporter superfamily. Macrolide exporter (TC 3.A.1.122) family.</text>
</comment>
<evidence type="ECO:0000259" key="5">
    <source>
        <dbReference type="PROSITE" id="PS50893"/>
    </source>
</evidence>
<keyword evidence="7" id="KW-1185">Reference proteome</keyword>
<dbReference type="Gene3D" id="3.40.50.300">
    <property type="entry name" value="P-loop containing nucleotide triphosphate hydrolases"/>
    <property type="match status" value="1"/>
</dbReference>
<sequence>MMLPQSQDVAAAPRDEPLIELSSVRKDYTTEAVIVRALRHVDLTIQHGDFVAIVGQSGSGKSTLMNIIGCLDRPTHGTYRLDGLDVTRRSNDARAIVRNRLIGFVFQGFNLLPRTTALENVELPLVYRGVGAAERRKRALDALGAVGLAERLHHTPNQLSGGQQQRVAIARALVTSPPLLLADEPTGNLDTRTSYEVLGLLQRLNRGGITIVLVTHEPDIAACASRVITMRDGEIRSDLRNDRPVDAAAALAALPLSAAERDELSP</sequence>
<dbReference type="SMART" id="SM00382">
    <property type="entry name" value="AAA"/>
    <property type="match status" value="1"/>
</dbReference>
<dbReference type="InterPro" id="IPR027417">
    <property type="entry name" value="P-loop_NTPase"/>
</dbReference>
<accession>A9ESL0</accession>
<reference evidence="6 7" key="1">
    <citation type="journal article" date="2007" name="Nat. Biotechnol.">
        <title>Complete genome sequence of the myxobacterium Sorangium cellulosum.</title>
        <authorList>
            <person name="Schneiker S."/>
            <person name="Perlova O."/>
            <person name="Kaiser O."/>
            <person name="Gerth K."/>
            <person name="Alici A."/>
            <person name="Altmeyer M.O."/>
            <person name="Bartels D."/>
            <person name="Bekel T."/>
            <person name="Beyer S."/>
            <person name="Bode E."/>
            <person name="Bode H.B."/>
            <person name="Bolten C.J."/>
            <person name="Choudhuri J.V."/>
            <person name="Doss S."/>
            <person name="Elnakady Y.A."/>
            <person name="Frank B."/>
            <person name="Gaigalat L."/>
            <person name="Goesmann A."/>
            <person name="Groeger C."/>
            <person name="Gross F."/>
            <person name="Jelsbak L."/>
            <person name="Jelsbak L."/>
            <person name="Kalinowski J."/>
            <person name="Kegler C."/>
            <person name="Knauber T."/>
            <person name="Konietzny S."/>
            <person name="Kopp M."/>
            <person name="Krause L."/>
            <person name="Krug D."/>
            <person name="Linke B."/>
            <person name="Mahmud T."/>
            <person name="Martinez-Arias R."/>
            <person name="McHardy A.C."/>
            <person name="Merai M."/>
            <person name="Meyer F."/>
            <person name="Mormann S."/>
            <person name="Munoz-Dorado J."/>
            <person name="Perez J."/>
            <person name="Pradella S."/>
            <person name="Rachid S."/>
            <person name="Raddatz G."/>
            <person name="Rosenau F."/>
            <person name="Rueckert C."/>
            <person name="Sasse F."/>
            <person name="Scharfe M."/>
            <person name="Schuster S.C."/>
            <person name="Suen G."/>
            <person name="Treuner-Lange A."/>
            <person name="Velicer G.J."/>
            <person name="Vorholter F.-J."/>
            <person name="Weissman K.J."/>
            <person name="Welch R.D."/>
            <person name="Wenzel S.C."/>
            <person name="Whitworth D.E."/>
            <person name="Wilhelm S."/>
            <person name="Wittmann C."/>
            <person name="Bloecker H."/>
            <person name="Puehler A."/>
            <person name="Mueller R."/>
        </authorList>
    </citation>
    <scope>NUCLEOTIDE SEQUENCE [LARGE SCALE GENOMIC DNA]</scope>
    <source>
        <strain evidence="7">So ce56</strain>
    </source>
</reference>
<dbReference type="InterPro" id="IPR015854">
    <property type="entry name" value="ABC_transpr_LolD-like"/>
</dbReference>
<evidence type="ECO:0000256" key="3">
    <source>
        <dbReference type="ARBA" id="ARBA00022840"/>
    </source>
</evidence>
<dbReference type="InterPro" id="IPR017871">
    <property type="entry name" value="ABC_transporter-like_CS"/>
</dbReference>
<proteinExistence type="inferred from homology"/>
<dbReference type="AlphaFoldDB" id="A9ESL0"/>
<dbReference type="InterPro" id="IPR017911">
    <property type="entry name" value="MacB-like_ATP-bd"/>
</dbReference>
<dbReference type="Pfam" id="PF00005">
    <property type="entry name" value="ABC_tran"/>
    <property type="match status" value="1"/>
</dbReference>
<dbReference type="GO" id="GO:0005524">
    <property type="term" value="F:ATP binding"/>
    <property type="evidence" value="ECO:0007669"/>
    <property type="project" value="UniProtKB-KW"/>
</dbReference>
<dbReference type="eggNOG" id="COG1136">
    <property type="taxonomic scope" value="Bacteria"/>
</dbReference>
<organism evidence="6 7">
    <name type="scientific">Sorangium cellulosum (strain So ce56)</name>
    <name type="common">Polyangium cellulosum (strain So ce56)</name>
    <dbReference type="NCBI Taxonomy" id="448385"/>
    <lineage>
        <taxon>Bacteria</taxon>
        <taxon>Pseudomonadati</taxon>
        <taxon>Myxococcota</taxon>
        <taxon>Polyangia</taxon>
        <taxon>Polyangiales</taxon>
        <taxon>Polyangiaceae</taxon>
        <taxon>Sorangium</taxon>
    </lineage>
</organism>
<dbReference type="Proteomes" id="UP000002139">
    <property type="component" value="Chromosome"/>
</dbReference>
<dbReference type="STRING" id="448385.sce7227"/>
<dbReference type="InterPro" id="IPR003593">
    <property type="entry name" value="AAA+_ATPase"/>
</dbReference>
<feature type="domain" description="ABC transporter" evidence="5">
    <location>
        <begin position="19"/>
        <end position="257"/>
    </location>
</feature>
<dbReference type="GO" id="GO:0016887">
    <property type="term" value="F:ATP hydrolysis activity"/>
    <property type="evidence" value="ECO:0007669"/>
    <property type="project" value="InterPro"/>
</dbReference>
<evidence type="ECO:0000256" key="2">
    <source>
        <dbReference type="ARBA" id="ARBA00022741"/>
    </source>
</evidence>
<name>A9ESL0_SORC5</name>
<keyword evidence="2" id="KW-0547">Nucleotide-binding</keyword>
<dbReference type="PANTHER" id="PTHR24220">
    <property type="entry name" value="IMPORT ATP-BINDING PROTEIN"/>
    <property type="match status" value="1"/>
</dbReference>
<dbReference type="KEGG" id="scl:sce7227"/>
<evidence type="ECO:0000313" key="6">
    <source>
        <dbReference type="EMBL" id="CAN97396.1"/>
    </source>
</evidence>
<dbReference type="SUPFAM" id="SSF52540">
    <property type="entry name" value="P-loop containing nucleoside triphosphate hydrolases"/>
    <property type="match status" value="1"/>
</dbReference>
<dbReference type="CDD" id="cd03255">
    <property type="entry name" value="ABC_MJ0796_LolCDE_FtsE"/>
    <property type="match status" value="1"/>
</dbReference>
<dbReference type="FunFam" id="3.40.50.300:FF:000032">
    <property type="entry name" value="Export ABC transporter ATP-binding protein"/>
    <property type="match status" value="1"/>
</dbReference>
<evidence type="ECO:0000313" key="7">
    <source>
        <dbReference type="Proteomes" id="UP000002139"/>
    </source>
</evidence>
<dbReference type="GO" id="GO:0098796">
    <property type="term" value="C:membrane protein complex"/>
    <property type="evidence" value="ECO:0007669"/>
    <property type="project" value="UniProtKB-ARBA"/>
</dbReference>
<dbReference type="PROSITE" id="PS00211">
    <property type="entry name" value="ABC_TRANSPORTER_1"/>
    <property type="match status" value="1"/>
</dbReference>
<evidence type="ECO:0000256" key="1">
    <source>
        <dbReference type="ARBA" id="ARBA00022448"/>
    </source>
</evidence>
<protein>
    <submittedName>
        <fullName evidence="6">ABC transporter, ATP-binding protein</fullName>
    </submittedName>
</protein>
<dbReference type="HOGENOM" id="CLU_000604_1_22_7"/>
<dbReference type="GO" id="GO:0022857">
    <property type="term" value="F:transmembrane transporter activity"/>
    <property type="evidence" value="ECO:0007669"/>
    <property type="project" value="TreeGrafter"/>
</dbReference>
<keyword evidence="3 6" id="KW-0067">ATP-binding</keyword>
<gene>
    <name evidence="6" type="ordered locus">sce7227</name>
</gene>
<dbReference type="PANTHER" id="PTHR24220:SF86">
    <property type="entry name" value="ABC TRANSPORTER ABCH.1"/>
    <property type="match status" value="1"/>
</dbReference>
<keyword evidence="1" id="KW-0813">Transport</keyword>
<dbReference type="InterPro" id="IPR003439">
    <property type="entry name" value="ABC_transporter-like_ATP-bd"/>
</dbReference>
<dbReference type="PROSITE" id="PS50893">
    <property type="entry name" value="ABC_TRANSPORTER_2"/>
    <property type="match status" value="1"/>
</dbReference>